<dbReference type="Gramene" id="ABO94655">
    <property type="protein sequence ID" value="ABO94655"/>
    <property type="gene ID" value="OSTLU_14186"/>
</dbReference>
<dbReference type="HOGENOM" id="CLU_1931054_0_0_1"/>
<keyword evidence="3" id="KW-1185">Reference proteome</keyword>
<dbReference type="AlphaFoldDB" id="A4RT80"/>
<proteinExistence type="predicted"/>
<dbReference type="KEGG" id="olu:OSTLU_14186"/>
<dbReference type="Proteomes" id="UP000001568">
    <property type="component" value="Chromosome 2"/>
</dbReference>
<protein>
    <submittedName>
        <fullName evidence="2">Uncharacterized protein</fullName>
    </submittedName>
</protein>
<dbReference type="RefSeq" id="XP_001416362.1">
    <property type="nucleotide sequence ID" value="XM_001416325.1"/>
</dbReference>
<reference evidence="2 3" key="1">
    <citation type="journal article" date="2007" name="Proc. Natl. Acad. Sci. U.S.A.">
        <title>The tiny eukaryote Ostreococcus provides genomic insights into the paradox of plankton speciation.</title>
        <authorList>
            <person name="Palenik B."/>
            <person name="Grimwood J."/>
            <person name="Aerts A."/>
            <person name="Rouze P."/>
            <person name="Salamov A."/>
            <person name="Putnam N."/>
            <person name="Dupont C."/>
            <person name="Jorgensen R."/>
            <person name="Derelle E."/>
            <person name="Rombauts S."/>
            <person name="Zhou K."/>
            <person name="Otillar R."/>
            <person name="Merchant S.S."/>
            <person name="Podell S."/>
            <person name="Gaasterland T."/>
            <person name="Napoli C."/>
            <person name="Gendler K."/>
            <person name="Manuell A."/>
            <person name="Tai V."/>
            <person name="Vallon O."/>
            <person name="Piganeau G."/>
            <person name="Jancek S."/>
            <person name="Heijde M."/>
            <person name="Jabbari K."/>
            <person name="Bowler C."/>
            <person name="Lohr M."/>
            <person name="Robbens S."/>
            <person name="Werner G."/>
            <person name="Dubchak I."/>
            <person name="Pazour G.J."/>
            <person name="Ren Q."/>
            <person name="Paulsen I."/>
            <person name="Delwiche C."/>
            <person name="Schmutz J."/>
            <person name="Rokhsar D."/>
            <person name="Van de Peer Y."/>
            <person name="Moreau H."/>
            <person name="Grigoriev I.V."/>
        </authorList>
    </citation>
    <scope>NUCLEOTIDE SEQUENCE [LARGE SCALE GENOMIC DNA]</scope>
    <source>
        <strain evidence="2 3">CCE9901</strain>
    </source>
</reference>
<evidence type="ECO:0000313" key="3">
    <source>
        <dbReference type="Proteomes" id="UP000001568"/>
    </source>
</evidence>
<dbReference type="GeneID" id="5000516"/>
<accession>A4RT80</accession>
<sequence length="131" mass="14378">MEKYKTPFDLRVDERSFYGGEGGGDKSRAGSGGLARVGRVGVHNGQRLNQFLRDVARAAAAHKSNAAFSKELAKTGDNALKEKIHVCLVYDDGDRGERKRLSVDDGTNFGQVLSRHSPKTAFFSAHRRLSK</sequence>
<dbReference type="EMBL" id="CP000582">
    <property type="protein sequence ID" value="ABO94655.1"/>
    <property type="molecule type" value="Genomic_DNA"/>
</dbReference>
<organism evidence="2 3">
    <name type="scientific">Ostreococcus lucimarinus (strain CCE9901)</name>
    <dbReference type="NCBI Taxonomy" id="436017"/>
    <lineage>
        <taxon>Eukaryota</taxon>
        <taxon>Viridiplantae</taxon>
        <taxon>Chlorophyta</taxon>
        <taxon>Mamiellophyceae</taxon>
        <taxon>Mamiellales</taxon>
        <taxon>Bathycoccaceae</taxon>
        <taxon>Ostreococcus</taxon>
    </lineage>
</organism>
<feature type="region of interest" description="Disordered" evidence="1">
    <location>
        <begin position="14"/>
        <end position="34"/>
    </location>
</feature>
<evidence type="ECO:0000313" key="2">
    <source>
        <dbReference type="EMBL" id="ABO94655.1"/>
    </source>
</evidence>
<evidence type="ECO:0000256" key="1">
    <source>
        <dbReference type="SAM" id="MobiDB-lite"/>
    </source>
</evidence>
<gene>
    <name evidence="2" type="ORF">OSTLU_14186</name>
</gene>
<name>A4RT80_OSTLU</name>